<sequence>MSVTKRIFRATAAFASIAGIVSGLSLAALSPVQAAEEIDVAIISFSPYAPWYIIQEKGMAKGLDINVRIIEDIAAKNAAVTSGKVPCILNTLDSVVVARAAGVPLKVIAIPAMS</sequence>
<evidence type="ECO:0008006" key="2">
    <source>
        <dbReference type="Google" id="ProtNLM"/>
    </source>
</evidence>
<reference evidence="1" key="1">
    <citation type="submission" date="2018-05" db="EMBL/GenBank/DDBJ databases">
        <authorList>
            <person name="Lanie J.A."/>
            <person name="Ng W.-L."/>
            <person name="Kazmierczak K.M."/>
            <person name="Andrzejewski T.M."/>
            <person name="Davidsen T.M."/>
            <person name="Wayne K.J."/>
            <person name="Tettelin H."/>
            <person name="Glass J.I."/>
            <person name="Rusch D."/>
            <person name="Podicherti R."/>
            <person name="Tsui H.-C.T."/>
            <person name="Winkler M.E."/>
        </authorList>
    </citation>
    <scope>NUCLEOTIDE SEQUENCE</scope>
</reference>
<accession>A0A382HQL0</accession>
<evidence type="ECO:0000313" key="1">
    <source>
        <dbReference type="EMBL" id="SVB89606.1"/>
    </source>
</evidence>
<gene>
    <name evidence="1" type="ORF">METZ01_LOCUS242460</name>
</gene>
<dbReference type="Gene3D" id="3.40.190.10">
    <property type="entry name" value="Periplasmic binding protein-like II"/>
    <property type="match status" value="1"/>
</dbReference>
<protein>
    <recommendedName>
        <fullName evidence="2">SsuA/THI5-like domain-containing protein</fullName>
    </recommendedName>
</protein>
<feature type="non-terminal residue" evidence="1">
    <location>
        <position position="114"/>
    </location>
</feature>
<dbReference type="EMBL" id="UINC01062723">
    <property type="protein sequence ID" value="SVB89606.1"/>
    <property type="molecule type" value="Genomic_DNA"/>
</dbReference>
<dbReference type="AlphaFoldDB" id="A0A382HQL0"/>
<dbReference type="SUPFAM" id="SSF53850">
    <property type="entry name" value="Periplasmic binding protein-like II"/>
    <property type="match status" value="1"/>
</dbReference>
<organism evidence="1">
    <name type="scientific">marine metagenome</name>
    <dbReference type="NCBI Taxonomy" id="408172"/>
    <lineage>
        <taxon>unclassified sequences</taxon>
        <taxon>metagenomes</taxon>
        <taxon>ecological metagenomes</taxon>
    </lineage>
</organism>
<proteinExistence type="predicted"/>
<name>A0A382HQL0_9ZZZZ</name>